<dbReference type="Proteomes" id="UP001549119">
    <property type="component" value="Unassembled WGS sequence"/>
</dbReference>
<reference evidence="2 3" key="1">
    <citation type="submission" date="2024-06" db="EMBL/GenBank/DDBJ databases">
        <title>Genomics of switchgrass bacterial isolates.</title>
        <authorList>
            <person name="Shade A."/>
        </authorList>
    </citation>
    <scope>NUCLEOTIDE SEQUENCE [LARGE SCALE GENOMIC DNA]</scope>
    <source>
        <strain evidence="2 3">PvP084</strain>
    </source>
</reference>
<dbReference type="RefSeq" id="WP_143739238.1">
    <property type="nucleotide sequence ID" value="NZ_JAZBNP010000001.1"/>
</dbReference>
<sequence>MLVVKILNTMAKAVEMKIGAMAKTDMPERIAHAARYRFARICQVVAAAIHQALHAKPDAKELTREHFALAYANRSLARGRNDRNPFLVDDWDALQPGSFLGDTKNKEDDDEDER</sequence>
<organism evidence="2 3">
    <name type="scientific">Methylobacterium radiotolerans</name>
    <dbReference type="NCBI Taxonomy" id="31998"/>
    <lineage>
        <taxon>Bacteria</taxon>
        <taxon>Pseudomonadati</taxon>
        <taxon>Pseudomonadota</taxon>
        <taxon>Alphaproteobacteria</taxon>
        <taxon>Hyphomicrobiales</taxon>
        <taxon>Methylobacteriaceae</taxon>
        <taxon>Methylobacterium</taxon>
    </lineage>
</organism>
<protein>
    <submittedName>
        <fullName evidence="2">Na+-transporting methylmalonyl-CoA/oxaloacetate decarboxylase gamma subunit</fullName>
    </submittedName>
</protein>
<gene>
    <name evidence="2" type="ORF">ABIC20_003459</name>
</gene>
<evidence type="ECO:0000256" key="1">
    <source>
        <dbReference type="SAM" id="MobiDB-lite"/>
    </source>
</evidence>
<comment type="caution">
    <text evidence="2">The sequence shown here is derived from an EMBL/GenBank/DDBJ whole genome shotgun (WGS) entry which is preliminary data.</text>
</comment>
<name>A0ABV2NI34_9HYPH</name>
<dbReference type="EMBL" id="JBEPNW010000002">
    <property type="protein sequence ID" value="MET3866150.1"/>
    <property type="molecule type" value="Genomic_DNA"/>
</dbReference>
<feature type="region of interest" description="Disordered" evidence="1">
    <location>
        <begin position="88"/>
        <end position="114"/>
    </location>
</feature>
<accession>A0ABV2NI34</accession>
<keyword evidence="3" id="KW-1185">Reference proteome</keyword>
<proteinExistence type="predicted"/>
<evidence type="ECO:0000313" key="2">
    <source>
        <dbReference type="EMBL" id="MET3866150.1"/>
    </source>
</evidence>
<evidence type="ECO:0000313" key="3">
    <source>
        <dbReference type="Proteomes" id="UP001549119"/>
    </source>
</evidence>